<name>A0A5C8CIT2_9SPIR</name>
<accession>A0A5C8CIT2</accession>
<evidence type="ECO:0000313" key="1">
    <source>
        <dbReference type="EMBL" id="TXJ11642.1"/>
    </source>
</evidence>
<dbReference type="AlphaFoldDB" id="A0A5C8CIT2"/>
<evidence type="ECO:0000313" key="2">
    <source>
        <dbReference type="Proteomes" id="UP000325116"/>
    </source>
</evidence>
<protein>
    <submittedName>
        <fullName evidence="1">Uncharacterized protein</fullName>
    </submittedName>
</protein>
<dbReference type="RefSeq" id="WP_147758575.1">
    <property type="nucleotide sequence ID" value="NZ_SAXT01000005.1"/>
</dbReference>
<reference evidence="1 2" key="1">
    <citation type="journal article" date="1992" name="Lakartidningen">
        <title>[Penicillin V and not amoxicillin is the first choice preparation in acute otitis].</title>
        <authorList>
            <person name="Kamme C."/>
            <person name="Lundgren K."/>
            <person name="Prellner K."/>
        </authorList>
    </citation>
    <scope>NUCLEOTIDE SEQUENCE [LARGE SCALE GENOMIC DNA]</scope>
    <source>
        <strain evidence="1 2">W1</strain>
    </source>
</reference>
<sequence length="369" mass="42289">MTKKLLSLISGLLIMLLSISSLYGIEFKQGYYSVSRSEHYTFANLFSKKGQTDYKKALAAVFSETKTNNNKPVLLISAYVSDKVKLKDYALYIGNEKGSSIIQNVGVYTGRTEKNNHYRIELNIQKQDFSKLSNNYIILNINNDYYSFEMNEFLYPLYKYERELEQERRKKEYEEAAYKRSSEYKQKVGKPFIDNLNKNQYEVEKDAFDNRIHITDKQQGSKFTTAQLNILNQNSVYIIPRVEVKTEYYSPTFAATFNIKFRSDGKGIGYIRGVSFSDGDNSVLIRVGNYGIGETGNTFNMAGMTISQVTVRLYNTKDLYKIFTEAGSKPILVRIHEGTGSFDTKISEGEKQAFIKLLKLNNDLENIGG</sequence>
<proteinExistence type="predicted"/>
<organism evidence="1 2">
    <name type="scientific">Brachyspira aalborgi</name>
    <dbReference type="NCBI Taxonomy" id="29522"/>
    <lineage>
        <taxon>Bacteria</taxon>
        <taxon>Pseudomonadati</taxon>
        <taxon>Spirochaetota</taxon>
        <taxon>Spirochaetia</taxon>
        <taxon>Brachyspirales</taxon>
        <taxon>Brachyspiraceae</taxon>
        <taxon>Brachyspira</taxon>
    </lineage>
</organism>
<dbReference type="Proteomes" id="UP000325116">
    <property type="component" value="Unassembled WGS sequence"/>
</dbReference>
<comment type="caution">
    <text evidence="1">The sequence shown here is derived from an EMBL/GenBank/DDBJ whole genome shotgun (WGS) entry which is preliminary data.</text>
</comment>
<gene>
    <name evidence="1" type="ORF">EPJ80_07960</name>
</gene>
<dbReference type="EMBL" id="SAXT01000005">
    <property type="protein sequence ID" value="TXJ11642.1"/>
    <property type="molecule type" value="Genomic_DNA"/>
</dbReference>